<dbReference type="RefSeq" id="WP_210420392.1">
    <property type="nucleotide sequence ID" value="NZ_CP042997.1"/>
</dbReference>
<organism evidence="1 2">
    <name type="scientific">Aquisphaera giovannonii</name>
    <dbReference type="NCBI Taxonomy" id="406548"/>
    <lineage>
        <taxon>Bacteria</taxon>
        <taxon>Pseudomonadati</taxon>
        <taxon>Planctomycetota</taxon>
        <taxon>Planctomycetia</taxon>
        <taxon>Isosphaerales</taxon>
        <taxon>Isosphaeraceae</taxon>
        <taxon>Aquisphaera</taxon>
    </lineage>
</organism>
<name>A0A5B9VV93_9BACT</name>
<evidence type="ECO:0000313" key="2">
    <source>
        <dbReference type="Proteomes" id="UP000324233"/>
    </source>
</evidence>
<keyword evidence="2" id="KW-1185">Reference proteome</keyword>
<evidence type="ECO:0000313" key="1">
    <source>
        <dbReference type="EMBL" id="QEH32273.1"/>
    </source>
</evidence>
<dbReference type="EMBL" id="CP042997">
    <property type="protein sequence ID" value="QEH32273.1"/>
    <property type="molecule type" value="Genomic_DNA"/>
</dbReference>
<sequence length="137" mass="15152">MFSDDHLKVIRSYRLTPGPLATFIEIGAFTSQWEQLGLTDADRYVLQLSILAQPSAGLVVAGTNGIRKIRFNPPGSGRGKSGAYRVFYLYAIEHQLVFLLGVLSKTEKANLTKAQRNALAGLVIRIKSSLEVMEDRK</sequence>
<reference evidence="1 2" key="1">
    <citation type="submission" date="2019-08" db="EMBL/GenBank/DDBJ databases">
        <title>Deep-cultivation of Planctomycetes and their phenomic and genomic characterization uncovers novel biology.</title>
        <authorList>
            <person name="Wiegand S."/>
            <person name="Jogler M."/>
            <person name="Boedeker C."/>
            <person name="Pinto D."/>
            <person name="Vollmers J."/>
            <person name="Rivas-Marin E."/>
            <person name="Kohn T."/>
            <person name="Peeters S.H."/>
            <person name="Heuer A."/>
            <person name="Rast P."/>
            <person name="Oberbeckmann S."/>
            <person name="Bunk B."/>
            <person name="Jeske O."/>
            <person name="Meyerdierks A."/>
            <person name="Storesund J.E."/>
            <person name="Kallscheuer N."/>
            <person name="Luecker S."/>
            <person name="Lage O.M."/>
            <person name="Pohl T."/>
            <person name="Merkel B.J."/>
            <person name="Hornburger P."/>
            <person name="Mueller R.-W."/>
            <person name="Bruemmer F."/>
            <person name="Labrenz M."/>
            <person name="Spormann A.M."/>
            <person name="Op den Camp H."/>
            <person name="Overmann J."/>
            <person name="Amann R."/>
            <person name="Jetten M.S.M."/>
            <person name="Mascher T."/>
            <person name="Medema M.H."/>
            <person name="Devos D.P."/>
            <person name="Kaster A.-K."/>
            <person name="Ovreas L."/>
            <person name="Rohde M."/>
            <person name="Galperin M.Y."/>
            <person name="Jogler C."/>
        </authorList>
    </citation>
    <scope>NUCLEOTIDE SEQUENCE [LARGE SCALE GENOMIC DNA]</scope>
    <source>
        <strain evidence="1 2">OJF2</strain>
    </source>
</reference>
<accession>A0A5B9VV93</accession>
<dbReference type="AlphaFoldDB" id="A0A5B9VV93"/>
<proteinExistence type="predicted"/>
<dbReference type="Proteomes" id="UP000324233">
    <property type="component" value="Chromosome"/>
</dbReference>
<gene>
    <name evidence="1" type="primary">higB-2_1</name>
    <name evidence="1" type="ORF">OJF2_07420</name>
</gene>
<dbReference type="KEGG" id="agv:OJF2_07420"/>
<protein>
    <submittedName>
        <fullName evidence="1">Toxin HigB-2</fullName>
    </submittedName>
</protein>